<feature type="domain" description="Chromatin assembly factor 1 subunit A dimerization" evidence="7">
    <location>
        <begin position="502"/>
        <end position="570"/>
    </location>
</feature>
<name>A0AAW1PAJ4_9CHLO</name>
<dbReference type="SUPFAM" id="SSF48452">
    <property type="entry name" value="TPR-like"/>
    <property type="match status" value="1"/>
</dbReference>
<evidence type="ECO:0000256" key="5">
    <source>
        <dbReference type="PROSITE-ProRule" id="PRU00339"/>
    </source>
</evidence>
<feature type="compositionally biased region" description="Basic and acidic residues" evidence="6">
    <location>
        <begin position="13"/>
        <end position="46"/>
    </location>
</feature>
<dbReference type="Pfam" id="PF12253">
    <property type="entry name" value="CAF1A_dimeriz"/>
    <property type="match status" value="1"/>
</dbReference>
<keyword evidence="4" id="KW-0539">Nucleus</keyword>
<dbReference type="Gene3D" id="1.25.40.10">
    <property type="entry name" value="Tetratricopeptide repeat domain"/>
    <property type="match status" value="1"/>
</dbReference>
<dbReference type="InterPro" id="IPR022043">
    <property type="entry name" value="CAF1A_DD"/>
</dbReference>
<dbReference type="Pfam" id="PF13414">
    <property type="entry name" value="TPR_11"/>
    <property type="match status" value="1"/>
</dbReference>
<feature type="region of interest" description="Disordered" evidence="6">
    <location>
        <begin position="282"/>
        <end position="356"/>
    </location>
</feature>
<dbReference type="EMBL" id="JALJOQ010000037">
    <property type="protein sequence ID" value="KAK9806496.1"/>
    <property type="molecule type" value="Genomic_DNA"/>
</dbReference>
<feature type="compositionally biased region" description="Basic and acidic residues" evidence="6">
    <location>
        <begin position="58"/>
        <end position="70"/>
    </location>
</feature>
<dbReference type="GO" id="GO:0006281">
    <property type="term" value="P:DNA repair"/>
    <property type="evidence" value="ECO:0007669"/>
    <property type="project" value="UniProtKB-KW"/>
</dbReference>
<proteinExistence type="predicted"/>
<feature type="compositionally biased region" description="Basic and acidic residues" evidence="6">
    <location>
        <begin position="296"/>
        <end position="350"/>
    </location>
</feature>
<evidence type="ECO:0000256" key="1">
    <source>
        <dbReference type="ARBA" id="ARBA00004123"/>
    </source>
</evidence>
<evidence type="ECO:0000313" key="8">
    <source>
        <dbReference type="EMBL" id="KAK9806496.1"/>
    </source>
</evidence>
<gene>
    <name evidence="8" type="ORF">WJX73_003532</name>
</gene>
<dbReference type="InterPro" id="IPR011990">
    <property type="entry name" value="TPR-like_helical_dom_sf"/>
</dbReference>
<accession>A0AAW1PAJ4</accession>
<dbReference type="PROSITE" id="PS50005">
    <property type="entry name" value="TPR"/>
    <property type="match status" value="1"/>
</dbReference>
<keyword evidence="3" id="KW-0234">DNA repair</keyword>
<evidence type="ECO:0000256" key="6">
    <source>
        <dbReference type="SAM" id="MobiDB-lite"/>
    </source>
</evidence>
<sequence length="1421" mass="153104">MEISPAEPAGSGVDERQAIEGGKRKLDAEAESAQHKRKKVTGDAKDAGGPQASSSNNVDKDDSPGQENRAKPYNEMQQAKMEIQRQAPLASLQDLAARASNRTVLNKSEVAECLVGCSLPLTDLTQQLHKLYWADDDFAHVTETAVRNCILELAVRKSFAASSSSVEEADVLEDANPAHLWLWQVHDLRILPKALRKEATARKKHVKQVHERLQALDEACKQLQAAAEGSTTAAKLSRAVSKLDKTESLAWMGLAPALQLTPQQVPAHTQPTLASQAGPEVKLQGAAGPSAPPSQRPEEKEQARLEKERQREQAKAEKERAKQEKEADREKARLEKEAAKQSKLDKKEAKGFGSKQVMQKSRNVFNSFFVKTPVRGGTSGPSCSSISEDGSVINSTPARLPYHSRFPPPQSGDMMRILASSPGMAAGAFDAALAHPPSPASLHREQEQLRRRWARTSRHKRKWGMPPTWARREGTEEAVAAISHNLRGAQGEIDVTLWRWKFLWFPADRSHRPPAYGSFSKTSDQVKARNPWGRDAAMDYEVMSDQEWEEEPEGESLSDDEGEEDDVQSHDSAAGDGFVVSDHYLSDDEGLHSAQMNVDDMCAGIQDEALSHADLDDADAVKSAADAARMQVLEAALARARKANRMLLLTSPDFLAPGTPEQTDHLTGDPALLSALSCQIQMPDVVITMPNPEAQEKQQPAQQLVAETASIPVAGSGGIGAKGRAKGHWPEELTPALVTWLQGHPSVHSLDKATQGFLEDQGSKVAKKWVREKIKEIAKASSKGWIINTATERPAAAASGPEAEIKARLASSAQAASMRTPAVAAAGPSTAHAHVTISALFAKQTPGGQMQPSNKGQGAMKAWLSGPDSHVKGGQQAADGEAAALADLPEPSVPASTADQAWEQLASTITETSASQQASHEMDIRNAFRLFKQPLVASSIDTMPDFVITALATMLTCQGRGSEVQRECAQALTTTINLLKAGPLVDSQSMSTLQRLNSDQLTHPPPITLQAACANQRLLSCARDFALASASTAADNTAAAIHLLGALLAPQESARQPAAGASGAAQSKEQDEWASSLAACRVFFAGSKDVCRLLAGWAAIFLKPSCSSCSPDIELQKPGGIGSCPVQARCKALCQAQQRSTDGARYPAQQDRRQLISLSGLSALAALVSTGSPVWAATQLIPAEIKPELAPSQADYDPTDEKLRDAASLLQQALNANDVQSEEALFTELIEKYQDLDAKWVPDVVGRALGNRGNARSRQGRLDDAIADYNASIQLCPWSLDPVLNRGVVLEAQGRFDEAILDYKKVIAADDKDPSAWNNLGNASAGLQKWGDAAEYYGRAAELAPAFSFAAANRALATYQLGERDEEATNQALREMRNLLRRYPDFPDVRAALAAALWAMGDGGEAESQWLRVEDPREGWE</sequence>
<dbReference type="GO" id="GO:0006334">
    <property type="term" value="P:nucleosome assembly"/>
    <property type="evidence" value="ECO:0007669"/>
    <property type="project" value="TreeGrafter"/>
</dbReference>
<feature type="region of interest" description="Disordered" evidence="6">
    <location>
        <begin position="1"/>
        <end position="70"/>
    </location>
</feature>
<dbReference type="GO" id="GO:0033186">
    <property type="term" value="C:CAF-1 complex"/>
    <property type="evidence" value="ECO:0007669"/>
    <property type="project" value="TreeGrafter"/>
</dbReference>
<dbReference type="PANTHER" id="PTHR15272:SF0">
    <property type="entry name" value="CHROMATIN ASSEMBLY FACTOR 1 SUBUNIT A"/>
    <property type="match status" value="1"/>
</dbReference>
<dbReference type="InterPro" id="IPR019734">
    <property type="entry name" value="TPR_rpt"/>
</dbReference>
<protein>
    <recommendedName>
        <fullName evidence="7">Chromatin assembly factor 1 subunit A dimerization domain-containing protein</fullName>
    </recommendedName>
</protein>
<feature type="repeat" description="TPR" evidence="5">
    <location>
        <begin position="1314"/>
        <end position="1347"/>
    </location>
</feature>
<keyword evidence="9" id="KW-1185">Reference proteome</keyword>
<dbReference type="GO" id="GO:0005634">
    <property type="term" value="C:nucleus"/>
    <property type="evidence" value="ECO:0007669"/>
    <property type="project" value="UniProtKB-SubCell"/>
</dbReference>
<reference evidence="8 9" key="1">
    <citation type="journal article" date="2024" name="Nat. Commun.">
        <title>Phylogenomics reveals the evolutionary origins of lichenization in chlorophyte algae.</title>
        <authorList>
            <person name="Puginier C."/>
            <person name="Libourel C."/>
            <person name="Otte J."/>
            <person name="Skaloud P."/>
            <person name="Haon M."/>
            <person name="Grisel S."/>
            <person name="Petersen M."/>
            <person name="Berrin J.G."/>
            <person name="Delaux P.M."/>
            <person name="Dal Grande F."/>
            <person name="Keller J."/>
        </authorList>
    </citation>
    <scope>NUCLEOTIDE SEQUENCE [LARGE SCALE GENOMIC DNA]</scope>
    <source>
        <strain evidence="8 9">SAG 2036</strain>
    </source>
</reference>
<comment type="caution">
    <text evidence="8">The sequence shown here is derived from an EMBL/GenBank/DDBJ whole genome shotgun (WGS) entry which is preliminary data.</text>
</comment>
<comment type="subcellular location">
    <subcellularLocation>
        <location evidence="1">Nucleus</location>
    </subcellularLocation>
</comment>
<evidence type="ECO:0000256" key="4">
    <source>
        <dbReference type="ARBA" id="ARBA00023242"/>
    </source>
</evidence>
<feature type="region of interest" description="Disordered" evidence="6">
    <location>
        <begin position="545"/>
        <end position="573"/>
    </location>
</feature>
<keyword evidence="2" id="KW-0227">DNA damage</keyword>
<keyword evidence="5" id="KW-0802">TPR repeat</keyword>
<dbReference type="Proteomes" id="UP001465755">
    <property type="component" value="Unassembled WGS sequence"/>
</dbReference>
<dbReference type="PANTHER" id="PTHR15272">
    <property type="entry name" value="CHROMATIN ASSEMBLY FACTOR 1 SUBUNIT A CAF-1 SUBUNIT A"/>
    <property type="match status" value="1"/>
</dbReference>
<evidence type="ECO:0000313" key="9">
    <source>
        <dbReference type="Proteomes" id="UP001465755"/>
    </source>
</evidence>
<feature type="compositionally biased region" description="Acidic residues" evidence="6">
    <location>
        <begin position="545"/>
        <end position="566"/>
    </location>
</feature>
<evidence type="ECO:0000256" key="2">
    <source>
        <dbReference type="ARBA" id="ARBA00022763"/>
    </source>
</evidence>
<evidence type="ECO:0000256" key="3">
    <source>
        <dbReference type="ARBA" id="ARBA00023204"/>
    </source>
</evidence>
<dbReference type="SMART" id="SM00028">
    <property type="entry name" value="TPR"/>
    <property type="match status" value="3"/>
</dbReference>
<evidence type="ECO:0000259" key="7">
    <source>
        <dbReference type="Pfam" id="PF12253"/>
    </source>
</evidence>
<organism evidence="8 9">
    <name type="scientific">Symbiochloris irregularis</name>
    <dbReference type="NCBI Taxonomy" id="706552"/>
    <lineage>
        <taxon>Eukaryota</taxon>
        <taxon>Viridiplantae</taxon>
        <taxon>Chlorophyta</taxon>
        <taxon>core chlorophytes</taxon>
        <taxon>Trebouxiophyceae</taxon>
        <taxon>Trebouxiales</taxon>
        <taxon>Trebouxiaceae</taxon>
        <taxon>Symbiochloris</taxon>
    </lineage>
</organism>